<dbReference type="Proteomes" id="UP000322940">
    <property type="component" value="Unassembled WGS sequence"/>
</dbReference>
<dbReference type="InterPro" id="IPR015943">
    <property type="entry name" value="WD40/YVTN_repeat-like_dom_sf"/>
</dbReference>
<organism evidence="3 4">
    <name type="scientific">Alistipes onderdonkii</name>
    <dbReference type="NCBI Taxonomy" id="328813"/>
    <lineage>
        <taxon>Bacteria</taxon>
        <taxon>Pseudomonadati</taxon>
        <taxon>Bacteroidota</taxon>
        <taxon>Bacteroidia</taxon>
        <taxon>Bacteroidales</taxon>
        <taxon>Rikenellaceae</taxon>
        <taxon>Alistipes</taxon>
    </lineage>
</organism>
<evidence type="ECO:0000313" key="4">
    <source>
        <dbReference type="Proteomes" id="UP000195772"/>
    </source>
</evidence>
<feature type="chain" id="PRO_5040576003" evidence="1">
    <location>
        <begin position="19"/>
        <end position="284"/>
    </location>
</feature>
<dbReference type="EMBL" id="NFHB01000002">
    <property type="protein sequence ID" value="OUN04599.1"/>
    <property type="molecule type" value="Genomic_DNA"/>
</dbReference>
<reference evidence="3" key="2">
    <citation type="journal article" date="2018" name="BMC Genomics">
        <title>Whole genome sequencing and function prediction of 133 gut anaerobes isolated from chicken caecum in pure cultures.</title>
        <authorList>
            <person name="Medvecky M."/>
            <person name="Cejkova D."/>
            <person name="Polansky O."/>
            <person name="Karasova D."/>
            <person name="Kubasova T."/>
            <person name="Cizek A."/>
            <person name="Rychlik I."/>
        </authorList>
    </citation>
    <scope>NUCLEOTIDE SEQUENCE</scope>
    <source>
        <strain evidence="3">An90</strain>
    </source>
</reference>
<gene>
    <name evidence="3" type="ORF">B5G41_04445</name>
    <name evidence="2" type="ORF">F2Y10_12180</name>
</gene>
<feature type="signal peptide" evidence="1">
    <location>
        <begin position="1"/>
        <end position="18"/>
    </location>
</feature>
<dbReference type="OrthoDB" id="9804931at2"/>
<sequence>MKRTFFVLLLLAAGTALRAQTLGGEYRLSRVFPVEGRQGIAADSNYYYVSGSTVLYKYDKQGRLVARNGQPFEGLPLAANHIGDIDVWNGEIYAGIETFEDGKGENIQVAVYDADDLTWKRSIDWEPASGQVEVCGLAVDRDRNMVWMADWVDGRYLYGYDLATGKYVRKVHLRPVPQWQQGIYMAGGQMLISADDGDADLDEPDNLYIADLRDGKSYAAVLPFRMMSDFRRAGEIEGLTVDPATDELLVLSNRGSRIVLGMVRGFYPGYDSELHEVYVYEKVK</sequence>
<name>A0A1Y3R4N4_9BACT</name>
<evidence type="ECO:0000313" key="5">
    <source>
        <dbReference type="Proteomes" id="UP000322940"/>
    </source>
</evidence>
<comment type="caution">
    <text evidence="3">The sequence shown here is derived from an EMBL/GenBank/DDBJ whole genome shotgun (WGS) entry which is preliminary data.</text>
</comment>
<dbReference type="eggNOG" id="COG3391">
    <property type="taxonomic scope" value="Bacteria"/>
</dbReference>
<dbReference type="Gene3D" id="2.130.10.10">
    <property type="entry name" value="YVTN repeat-like/Quinoprotein amine dehydrogenase"/>
    <property type="match status" value="1"/>
</dbReference>
<evidence type="ECO:0000313" key="3">
    <source>
        <dbReference type="EMBL" id="OUN04599.1"/>
    </source>
</evidence>
<accession>A0A1Y3R4N4</accession>
<reference evidence="2 5" key="3">
    <citation type="journal article" date="2019" name="Nat. Med.">
        <title>A library of human gut bacterial isolates paired with longitudinal multiomics data enables mechanistic microbiome research.</title>
        <authorList>
            <person name="Poyet M."/>
            <person name="Groussin M."/>
            <person name="Gibbons S.M."/>
            <person name="Avila-Pacheco J."/>
            <person name="Jiang X."/>
            <person name="Kearney S.M."/>
            <person name="Perrotta A.R."/>
            <person name="Berdy B."/>
            <person name="Zhao S."/>
            <person name="Lieberman T.D."/>
            <person name="Swanson P.K."/>
            <person name="Smith M."/>
            <person name="Roesemann S."/>
            <person name="Alexander J.E."/>
            <person name="Rich S.A."/>
            <person name="Livny J."/>
            <person name="Vlamakis H."/>
            <person name="Clish C."/>
            <person name="Bullock K."/>
            <person name="Deik A."/>
            <person name="Scott J."/>
            <person name="Pierce K.A."/>
            <person name="Xavier R.J."/>
            <person name="Alm E.J."/>
        </authorList>
    </citation>
    <scope>NUCLEOTIDE SEQUENCE [LARGE SCALE GENOMIC DNA]</scope>
    <source>
        <strain evidence="2 5">BIOML-A266</strain>
    </source>
</reference>
<dbReference type="EMBL" id="VVXH01000013">
    <property type="protein sequence ID" value="KAA2376846.1"/>
    <property type="molecule type" value="Genomic_DNA"/>
</dbReference>
<reference evidence="4" key="1">
    <citation type="submission" date="2017-04" db="EMBL/GenBank/DDBJ databases">
        <title>Function of individual gut microbiota members based on whole genome sequencing of pure cultures obtained from chicken caecum.</title>
        <authorList>
            <person name="Medvecky M."/>
            <person name="Cejkova D."/>
            <person name="Polansky O."/>
            <person name="Karasova D."/>
            <person name="Kubasova T."/>
            <person name="Cizek A."/>
            <person name="Rychlik I."/>
        </authorList>
    </citation>
    <scope>NUCLEOTIDE SEQUENCE [LARGE SCALE GENOMIC DNA]</scope>
    <source>
        <strain evidence="4">An90</strain>
    </source>
</reference>
<protein>
    <submittedName>
        <fullName evidence="3">Uncharacterized protein</fullName>
    </submittedName>
</protein>
<keyword evidence="1" id="KW-0732">Signal</keyword>
<proteinExistence type="predicted"/>
<dbReference type="AlphaFoldDB" id="A0A1Y3R4N4"/>
<dbReference type="SUPFAM" id="SSF63825">
    <property type="entry name" value="YWTD domain"/>
    <property type="match status" value="1"/>
</dbReference>
<dbReference type="Proteomes" id="UP000195772">
    <property type="component" value="Unassembled WGS sequence"/>
</dbReference>
<evidence type="ECO:0000313" key="2">
    <source>
        <dbReference type="EMBL" id="KAA2376846.1"/>
    </source>
</evidence>
<evidence type="ECO:0000256" key="1">
    <source>
        <dbReference type="SAM" id="SignalP"/>
    </source>
</evidence>
<dbReference type="RefSeq" id="WP_087401501.1">
    <property type="nucleotide sequence ID" value="NZ_DAWEOI010000046.1"/>
</dbReference>